<evidence type="ECO:0000313" key="1">
    <source>
        <dbReference type="EMBL" id="MBR7833438.1"/>
    </source>
</evidence>
<evidence type="ECO:0000313" key="2">
    <source>
        <dbReference type="Proteomes" id="UP000675781"/>
    </source>
</evidence>
<proteinExistence type="predicted"/>
<sequence>MIGSRSLRAAKIVAAADRGYGGGKRVHGTNRHVAVDALGPLLTVRLAIEPCAERQIHMAAQRALKFPNPR</sequence>
<dbReference type="AlphaFoldDB" id="A0A941EM60"/>
<protein>
    <recommendedName>
        <fullName evidence="3">Transposase</fullName>
    </recommendedName>
</protein>
<reference evidence="1" key="1">
    <citation type="submission" date="2021-04" db="EMBL/GenBank/DDBJ databases">
        <title>Genome based classification of Actinospica acidithermotolerans sp. nov., an actinobacterium isolated from an Indonesian hot spring.</title>
        <authorList>
            <person name="Kusuma A.B."/>
            <person name="Putra K.E."/>
            <person name="Nafisah S."/>
            <person name="Loh J."/>
            <person name="Nouioui I."/>
            <person name="Goodfellow M."/>
        </authorList>
    </citation>
    <scope>NUCLEOTIDE SEQUENCE</scope>
    <source>
        <strain evidence="1">CSCA 57</strain>
    </source>
</reference>
<keyword evidence="2" id="KW-1185">Reference proteome</keyword>
<dbReference type="Proteomes" id="UP000675781">
    <property type="component" value="Unassembled WGS sequence"/>
</dbReference>
<evidence type="ECO:0008006" key="3">
    <source>
        <dbReference type="Google" id="ProtNLM"/>
    </source>
</evidence>
<organism evidence="1 2">
    <name type="scientific">Actinospica durhamensis</name>
    <dbReference type="NCBI Taxonomy" id="1508375"/>
    <lineage>
        <taxon>Bacteria</taxon>
        <taxon>Bacillati</taxon>
        <taxon>Actinomycetota</taxon>
        <taxon>Actinomycetes</taxon>
        <taxon>Catenulisporales</taxon>
        <taxon>Actinospicaceae</taxon>
        <taxon>Actinospica</taxon>
    </lineage>
</organism>
<name>A0A941EM60_9ACTN</name>
<comment type="caution">
    <text evidence="1">The sequence shown here is derived from an EMBL/GenBank/DDBJ whole genome shotgun (WGS) entry which is preliminary data.</text>
</comment>
<gene>
    <name evidence="1" type="ORF">KDL01_09185</name>
</gene>
<dbReference type="RefSeq" id="WP_212527959.1">
    <property type="nucleotide sequence ID" value="NZ_JAGSOG010000030.1"/>
</dbReference>
<dbReference type="EMBL" id="JAGSOG010000030">
    <property type="protein sequence ID" value="MBR7833438.1"/>
    <property type="molecule type" value="Genomic_DNA"/>
</dbReference>
<accession>A0A941EM60</accession>